<dbReference type="OrthoDB" id="4062651at2759"/>
<dbReference type="Gene3D" id="3.40.50.620">
    <property type="entry name" value="HUPs"/>
    <property type="match status" value="1"/>
</dbReference>
<comment type="pathway">
    <text evidence="2">Protein modification; protein ubiquitination.</text>
</comment>
<dbReference type="PROSITE" id="PS50011">
    <property type="entry name" value="PROTEIN_KINASE_DOM"/>
    <property type="match status" value="1"/>
</dbReference>
<evidence type="ECO:0000256" key="3">
    <source>
        <dbReference type="ARBA" id="ARBA00012483"/>
    </source>
</evidence>
<evidence type="ECO:0000256" key="1">
    <source>
        <dbReference type="ARBA" id="ARBA00000900"/>
    </source>
</evidence>
<dbReference type="PANTHER" id="PTHR45647">
    <property type="entry name" value="OS02G0152300 PROTEIN"/>
    <property type="match status" value="1"/>
</dbReference>
<evidence type="ECO:0000256" key="4">
    <source>
        <dbReference type="ARBA" id="ARBA00022679"/>
    </source>
</evidence>
<comment type="catalytic activity">
    <reaction evidence="1">
        <text>S-ubiquitinyl-[E2 ubiquitin-conjugating enzyme]-L-cysteine + [acceptor protein]-L-lysine = [E2 ubiquitin-conjugating enzyme]-L-cysteine + N(6)-ubiquitinyl-[acceptor protein]-L-lysine.</text>
        <dbReference type="EC" id="2.3.2.27"/>
    </reaction>
</comment>
<dbReference type="EMBL" id="JAMQYH010000002">
    <property type="protein sequence ID" value="KAJ1698030.1"/>
    <property type="molecule type" value="Genomic_DNA"/>
</dbReference>
<feature type="region of interest" description="Disordered" evidence="10">
    <location>
        <begin position="709"/>
        <end position="747"/>
    </location>
</feature>
<dbReference type="CDD" id="cd14066">
    <property type="entry name" value="STKc_IRAK"/>
    <property type="match status" value="1"/>
</dbReference>
<dbReference type="InterPro" id="IPR051348">
    <property type="entry name" value="U-box_ubiquitin_ligases"/>
</dbReference>
<gene>
    <name evidence="12" type="ORF">LUZ63_006542</name>
</gene>
<dbReference type="GO" id="GO:0061630">
    <property type="term" value="F:ubiquitin protein ligase activity"/>
    <property type="evidence" value="ECO:0007669"/>
    <property type="project" value="UniProtKB-EC"/>
</dbReference>
<feature type="compositionally biased region" description="Polar residues" evidence="10">
    <location>
        <begin position="713"/>
        <end position="739"/>
    </location>
</feature>
<dbReference type="Pfam" id="PF00582">
    <property type="entry name" value="Usp"/>
    <property type="match status" value="1"/>
</dbReference>
<feature type="coiled-coil region" evidence="9">
    <location>
        <begin position="295"/>
        <end position="407"/>
    </location>
</feature>
<dbReference type="InterPro" id="IPR000719">
    <property type="entry name" value="Prot_kinase_dom"/>
</dbReference>
<evidence type="ECO:0000256" key="2">
    <source>
        <dbReference type="ARBA" id="ARBA00004906"/>
    </source>
</evidence>
<dbReference type="InterPro" id="IPR014729">
    <property type="entry name" value="Rossmann-like_a/b/a_fold"/>
</dbReference>
<proteinExistence type="predicted"/>
<dbReference type="SUPFAM" id="SSF52402">
    <property type="entry name" value="Adenine nucleotide alpha hydrolases-like"/>
    <property type="match status" value="1"/>
</dbReference>
<dbReference type="EC" id="2.3.2.27" evidence="3"/>
<evidence type="ECO:0000313" key="13">
    <source>
        <dbReference type="Proteomes" id="UP001151287"/>
    </source>
</evidence>
<evidence type="ECO:0000259" key="11">
    <source>
        <dbReference type="PROSITE" id="PS50011"/>
    </source>
</evidence>
<dbReference type="GO" id="GO:0005524">
    <property type="term" value="F:ATP binding"/>
    <property type="evidence" value="ECO:0007669"/>
    <property type="project" value="UniProtKB-KW"/>
</dbReference>
<sequence>MNLRRESREGASSKHMPLVAVAIDKDKGSQNALKWALDNVVTSKGESITLVHINTHGDASTSSEDSTSSVRDIFLPFRIFCKRKDVTCNDIIIDDTDVAKAIVDFITQAAIEKIVLGASPRGFMRFKSTDVPAYVLRNAPDFCTVFLISKGKISSVRKAVRDAPAVSPLRTQIENQTSIKQETVEYQVVNALKGEHARENRNNYLEKEVMIRSPFTRPGAPRFPARPNNGLNIKADQSDISFVSSGRPSLDGGTQRISYTSADSFEMPFSPLSSPNTIGMFSQSSESSLSQTMMVEDSESEMNRLRLELKQMMDMYNTACKEALDAKKQMVEFRQWKSEEENRLLEAKRAQEAALEMVERERAKCRAAIEAAEKAKQIAEIEAQMRINAERRALQEAEERKRAVANLSHVDVRYRKYTIDEIEAATDKFSPAKKVGEGGYGPVYKCYLDHTPVAVKVLRPDASQGRSQFQQEVEILSCIRHPNMVLLLGACPEYGCLVYEYMANGSLEDRLFMRGNSPPIPWQHRFRIAAEIGTGLLFLHQSKPEPLVHRDLKPANILLDKNYVSKISDVGLARLVPPSVADNMTQYRMTSAAGTFCYIDPEYQQTGMLGTKSDVYSFGVILLQVLTGKSPMGLSHYMESAIERGTLSEFLDQTVPDWPMEEAHTLAKLALKCTELRRKDRPDLAMVILPELNRLRAIAEENMQHCPMGPSMGTPSFMSSHTSVPDYTASESGLTSGCESSRSRSTS</sequence>
<evidence type="ECO:0000256" key="8">
    <source>
        <dbReference type="ARBA" id="ARBA00023054"/>
    </source>
</evidence>
<evidence type="ECO:0000256" key="7">
    <source>
        <dbReference type="ARBA" id="ARBA00022840"/>
    </source>
</evidence>
<dbReference type="Gene3D" id="1.10.510.10">
    <property type="entry name" value="Transferase(Phosphotransferase) domain 1"/>
    <property type="match status" value="1"/>
</dbReference>
<dbReference type="PROSITE" id="PS00108">
    <property type="entry name" value="PROTEIN_KINASE_ST"/>
    <property type="match status" value="1"/>
</dbReference>
<dbReference type="Proteomes" id="UP001151287">
    <property type="component" value="Unassembled WGS sequence"/>
</dbReference>
<dbReference type="Gene3D" id="3.30.200.20">
    <property type="entry name" value="Phosphorylase Kinase, domain 1"/>
    <property type="match status" value="1"/>
</dbReference>
<organism evidence="12 13">
    <name type="scientific">Rhynchospora breviuscula</name>
    <dbReference type="NCBI Taxonomy" id="2022672"/>
    <lineage>
        <taxon>Eukaryota</taxon>
        <taxon>Viridiplantae</taxon>
        <taxon>Streptophyta</taxon>
        <taxon>Embryophyta</taxon>
        <taxon>Tracheophyta</taxon>
        <taxon>Spermatophyta</taxon>
        <taxon>Magnoliopsida</taxon>
        <taxon>Liliopsida</taxon>
        <taxon>Poales</taxon>
        <taxon>Cyperaceae</taxon>
        <taxon>Cyperoideae</taxon>
        <taxon>Rhynchosporeae</taxon>
        <taxon>Rhynchospora</taxon>
    </lineage>
</organism>
<dbReference type="Pfam" id="PF07714">
    <property type="entry name" value="PK_Tyr_Ser-Thr"/>
    <property type="match status" value="1"/>
</dbReference>
<evidence type="ECO:0000256" key="9">
    <source>
        <dbReference type="SAM" id="Coils"/>
    </source>
</evidence>
<dbReference type="SUPFAM" id="SSF56112">
    <property type="entry name" value="Protein kinase-like (PK-like)"/>
    <property type="match status" value="1"/>
</dbReference>
<dbReference type="InterPro" id="IPR006016">
    <property type="entry name" value="UspA"/>
</dbReference>
<name>A0A9Q0CQK2_9POAL</name>
<feature type="domain" description="Protein kinase" evidence="11">
    <location>
        <begin position="429"/>
        <end position="692"/>
    </location>
</feature>
<evidence type="ECO:0000256" key="6">
    <source>
        <dbReference type="ARBA" id="ARBA00022786"/>
    </source>
</evidence>
<reference evidence="12" key="1">
    <citation type="journal article" date="2022" name="Cell">
        <title>Repeat-based holocentromeres influence genome architecture and karyotype evolution.</title>
        <authorList>
            <person name="Hofstatter P.G."/>
            <person name="Thangavel G."/>
            <person name="Lux T."/>
            <person name="Neumann P."/>
            <person name="Vondrak T."/>
            <person name="Novak P."/>
            <person name="Zhang M."/>
            <person name="Costa L."/>
            <person name="Castellani M."/>
            <person name="Scott A."/>
            <person name="Toegelov H."/>
            <person name="Fuchs J."/>
            <person name="Mata-Sucre Y."/>
            <person name="Dias Y."/>
            <person name="Vanzela A.L.L."/>
            <person name="Huettel B."/>
            <person name="Almeida C.C.S."/>
            <person name="Simkova H."/>
            <person name="Souza G."/>
            <person name="Pedrosa-Harand A."/>
            <person name="Macas J."/>
            <person name="Mayer K.F.X."/>
            <person name="Houben A."/>
            <person name="Marques A."/>
        </authorList>
    </citation>
    <scope>NUCLEOTIDE SEQUENCE</scope>
    <source>
        <strain evidence="12">RhyBre1mFocal</strain>
    </source>
</reference>
<dbReference type="InterPro" id="IPR001245">
    <property type="entry name" value="Ser-Thr/Tyr_kinase_cat_dom"/>
</dbReference>
<dbReference type="PANTHER" id="PTHR45647:SF132">
    <property type="entry name" value="KINASE WITH ADENINE NUCLEOTIDE ALPHA HYDROLASES-LIKE DOMAIN-CONTAINING PROTEIN"/>
    <property type="match status" value="1"/>
</dbReference>
<keyword evidence="5" id="KW-0547">Nucleotide-binding</keyword>
<comment type="caution">
    <text evidence="12">The sequence shown here is derived from an EMBL/GenBank/DDBJ whole genome shotgun (WGS) entry which is preliminary data.</text>
</comment>
<keyword evidence="8 9" id="KW-0175">Coiled coil</keyword>
<dbReference type="FunFam" id="1.10.510.10:FF:000498">
    <property type="entry name" value="U-box domain-containing protein 51"/>
    <property type="match status" value="1"/>
</dbReference>
<keyword evidence="6" id="KW-0833">Ubl conjugation pathway</keyword>
<keyword evidence="4" id="KW-0808">Transferase</keyword>
<dbReference type="InterPro" id="IPR011009">
    <property type="entry name" value="Kinase-like_dom_sf"/>
</dbReference>
<keyword evidence="7" id="KW-0067">ATP-binding</keyword>
<protein>
    <recommendedName>
        <fullName evidence="3">RING-type E3 ubiquitin transferase</fullName>
        <ecNumber evidence="3">2.3.2.27</ecNumber>
    </recommendedName>
</protein>
<keyword evidence="13" id="KW-1185">Reference proteome</keyword>
<evidence type="ECO:0000256" key="5">
    <source>
        <dbReference type="ARBA" id="ARBA00022741"/>
    </source>
</evidence>
<dbReference type="GO" id="GO:0004672">
    <property type="term" value="F:protein kinase activity"/>
    <property type="evidence" value="ECO:0007669"/>
    <property type="project" value="InterPro"/>
</dbReference>
<dbReference type="InterPro" id="IPR008271">
    <property type="entry name" value="Ser/Thr_kinase_AS"/>
</dbReference>
<dbReference type="CDD" id="cd01989">
    <property type="entry name" value="USP_STK_Ubox_N"/>
    <property type="match status" value="1"/>
</dbReference>
<dbReference type="FunFam" id="3.30.200.20:FF:000162">
    <property type="entry name" value="Adenine nucleotide alpha hydrolase-like domain kinase"/>
    <property type="match status" value="1"/>
</dbReference>
<dbReference type="AlphaFoldDB" id="A0A9Q0CQK2"/>
<evidence type="ECO:0000256" key="10">
    <source>
        <dbReference type="SAM" id="MobiDB-lite"/>
    </source>
</evidence>
<dbReference type="SMART" id="SM00220">
    <property type="entry name" value="S_TKc"/>
    <property type="match status" value="1"/>
</dbReference>
<accession>A0A9Q0CQK2</accession>
<evidence type="ECO:0000313" key="12">
    <source>
        <dbReference type="EMBL" id="KAJ1698030.1"/>
    </source>
</evidence>